<organism evidence="2 3">
    <name type="scientific">Pelagibacterium luteolum</name>
    <dbReference type="NCBI Taxonomy" id="440168"/>
    <lineage>
        <taxon>Bacteria</taxon>
        <taxon>Pseudomonadati</taxon>
        <taxon>Pseudomonadota</taxon>
        <taxon>Alphaproteobacteria</taxon>
        <taxon>Hyphomicrobiales</taxon>
        <taxon>Devosiaceae</taxon>
        <taxon>Pelagibacterium</taxon>
    </lineage>
</organism>
<feature type="transmembrane region" description="Helical" evidence="1">
    <location>
        <begin position="15"/>
        <end position="38"/>
    </location>
</feature>
<dbReference type="OrthoDB" id="8445414at2"/>
<dbReference type="Proteomes" id="UP000199495">
    <property type="component" value="Unassembled WGS sequence"/>
</dbReference>
<keyword evidence="1" id="KW-0472">Membrane</keyword>
<name>A0A1G7Y6C7_9HYPH</name>
<feature type="transmembrane region" description="Helical" evidence="1">
    <location>
        <begin position="45"/>
        <end position="67"/>
    </location>
</feature>
<reference evidence="2 3" key="1">
    <citation type="submission" date="2016-10" db="EMBL/GenBank/DDBJ databases">
        <authorList>
            <person name="de Groot N.N."/>
        </authorList>
    </citation>
    <scope>NUCLEOTIDE SEQUENCE [LARGE SCALE GENOMIC DNA]</scope>
    <source>
        <strain evidence="2 3">CGMCC 1.10267</strain>
    </source>
</reference>
<protein>
    <recommendedName>
        <fullName evidence="4">LysE type translocator</fullName>
    </recommendedName>
</protein>
<dbReference type="STRING" id="440168.SAMN04487974_11281"/>
<keyword evidence="1" id="KW-1133">Transmembrane helix</keyword>
<dbReference type="RefSeq" id="WP_143009415.1">
    <property type="nucleotide sequence ID" value="NZ_FNCS01000012.1"/>
</dbReference>
<sequence length="86" mass="8615">MSASTFLSLSMLQFIAAYVVMVIIPGPVTFAAGGLAVIQGFGRTLPLLLGIGIGRAALTALMLFGAVQLAAPLSLPAAKICGAVVL</sequence>
<evidence type="ECO:0008006" key="4">
    <source>
        <dbReference type="Google" id="ProtNLM"/>
    </source>
</evidence>
<dbReference type="AlphaFoldDB" id="A0A1G7Y6C7"/>
<evidence type="ECO:0000313" key="2">
    <source>
        <dbReference type="EMBL" id="SDG91974.1"/>
    </source>
</evidence>
<proteinExistence type="predicted"/>
<keyword evidence="1" id="KW-0812">Transmembrane</keyword>
<evidence type="ECO:0000256" key="1">
    <source>
        <dbReference type="SAM" id="Phobius"/>
    </source>
</evidence>
<accession>A0A1G7Y6C7</accession>
<evidence type="ECO:0000313" key="3">
    <source>
        <dbReference type="Proteomes" id="UP000199495"/>
    </source>
</evidence>
<dbReference type="EMBL" id="FNCS01000012">
    <property type="protein sequence ID" value="SDG91974.1"/>
    <property type="molecule type" value="Genomic_DNA"/>
</dbReference>
<keyword evidence="3" id="KW-1185">Reference proteome</keyword>
<gene>
    <name evidence="2" type="ORF">SAMN04487974_11281</name>
</gene>